<evidence type="ECO:0000313" key="2">
    <source>
        <dbReference type="Proteomes" id="UP000093510"/>
    </source>
</evidence>
<gene>
    <name evidence="1" type="ORF">LPBF_01460</name>
</gene>
<dbReference type="STRING" id="1763534.GCA_001831475_01668"/>
<evidence type="ECO:0000313" key="1">
    <source>
        <dbReference type="EMBL" id="OCB78689.1"/>
    </source>
</evidence>
<dbReference type="InterPro" id="IPR007420">
    <property type="entry name" value="DUF465"/>
</dbReference>
<dbReference type="OrthoDB" id="1263265at2"/>
<comment type="caution">
    <text evidence="1">The sequence shown here is derived from an EMBL/GenBank/DDBJ whole genome shotgun (WGS) entry which is preliminary data.</text>
</comment>
<dbReference type="RefSeq" id="WP_066331525.1">
    <property type="nucleotide sequence ID" value="NZ_CP017688.1"/>
</dbReference>
<dbReference type="AlphaFoldDB" id="A0A1B9E9S3"/>
<dbReference type="Pfam" id="PF04325">
    <property type="entry name" value="DUF465"/>
    <property type="match status" value="1"/>
</dbReference>
<proteinExistence type="predicted"/>
<dbReference type="InterPro" id="IPR038444">
    <property type="entry name" value="DUF465_sf"/>
</dbReference>
<dbReference type="Proteomes" id="UP000093510">
    <property type="component" value="Unassembled WGS sequence"/>
</dbReference>
<dbReference type="EMBL" id="LVEP01000002">
    <property type="protein sequence ID" value="OCB78689.1"/>
    <property type="molecule type" value="Genomic_DNA"/>
</dbReference>
<keyword evidence="2" id="KW-1185">Reference proteome</keyword>
<reference evidence="1 2" key="1">
    <citation type="submission" date="2016-03" db="EMBL/GenBank/DDBJ databases">
        <authorList>
            <person name="Ploux O."/>
        </authorList>
    </citation>
    <scope>NUCLEOTIDE SEQUENCE [LARGE SCALE GENOMIC DNA]</scope>
    <source>
        <strain evidence="1 2">LPB0076</strain>
    </source>
</reference>
<protein>
    <submittedName>
        <fullName evidence="1">GTP-binding protein</fullName>
    </submittedName>
</protein>
<organism evidence="1 2">
    <name type="scientific">Flavobacterium crassostreae</name>
    <dbReference type="NCBI Taxonomy" id="1763534"/>
    <lineage>
        <taxon>Bacteria</taxon>
        <taxon>Pseudomonadati</taxon>
        <taxon>Bacteroidota</taxon>
        <taxon>Flavobacteriia</taxon>
        <taxon>Flavobacteriales</taxon>
        <taxon>Flavobacteriaceae</taxon>
        <taxon>Flavobacterium</taxon>
    </lineage>
</organism>
<sequence>MERHNFVHEFPEHAEKIHQLKVENNHFRKLFDEYHELEHEIHRINTDTEAVTDAHAHEVKAKFLFLKDELYSILTNSN</sequence>
<name>A0A1B9E9S3_9FLAO</name>
<accession>A0A1B9E9S3</accession>
<dbReference type="Gene3D" id="6.10.280.50">
    <property type="match status" value="1"/>
</dbReference>